<evidence type="ECO:0000313" key="4">
    <source>
        <dbReference type="EMBL" id="KAI1614202.1"/>
    </source>
</evidence>
<accession>A0AAN6DZ61</accession>
<feature type="compositionally biased region" description="Basic and acidic residues" evidence="2">
    <location>
        <begin position="17"/>
        <end position="28"/>
    </location>
</feature>
<protein>
    <recommendedName>
        <fullName evidence="3">RING-type domain-containing protein</fullName>
    </recommendedName>
</protein>
<dbReference type="PROSITE" id="PS50089">
    <property type="entry name" value="ZF_RING_2"/>
    <property type="match status" value="1"/>
</dbReference>
<dbReference type="Gene3D" id="3.30.40.10">
    <property type="entry name" value="Zinc/RING finger domain, C3HC4 (zinc finger)"/>
    <property type="match status" value="1"/>
</dbReference>
<reference evidence="4" key="1">
    <citation type="journal article" date="2022" name="bioRxiv">
        <title>Deciphering the potential niche of two novel black yeast fungi from a biological soil crust based on their genomes, phenotypes, and melanin regulation.</title>
        <authorList>
            <consortium name="DOE Joint Genome Institute"/>
            <person name="Carr E.C."/>
            <person name="Barton Q."/>
            <person name="Grambo S."/>
            <person name="Sullivan M."/>
            <person name="Renfro C.M."/>
            <person name="Kuo A."/>
            <person name="Pangilinan J."/>
            <person name="Lipzen A."/>
            <person name="Keymanesh K."/>
            <person name="Savage E."/>
            <person name="Barry K."/>
            <person name="Grigoriev I.V."/>
            <person name="Riekhof W.R."/>
            <person name="Harris S.S."/>
        </authorList>
    </citation>
    <scope>NUCLEOTIDE SEQUENCE</scope>
    <source>
        <strain evidence="4">JF 03-4F</strain>
    </source>
</reference>
<evidence type="ECO:0000313" key="5">
    <source>
        <dbReference type="Proteomes" id="UP001203852"/>
    </source>
</evidence>
<name>A0AAN6DZ61_9EURO</name>
<dbReference type="InterPro" id="IPR013083">
    <property type="entry name" value="Znf_RING/FYVE/PHD"/>
</dbReference>
<keyword evidence="1" id="KW-0862">Zinc</keyword>
<gene>
    <name evidence="4" type="ORF">EDD36DRAFT_219725</name>
</gene>
<feature type="compositionally biased region" description="Polar residues" evidence="2">
    <location>
        <begin position="499"/>
        <end position="517"/>
    </location>
</feature>
<feature type="region of interest" description="Disordered" evidence="2">
    <location>
        <begin position="498"/>
        <end position="517"/>
    </location>
</feature>
<proteinExistence type="predicted"/>
<feature type="region of interest" description="Disordered" evidence="2">
    <location>
        <begin position="1"/>
        <end position="55"/>
    </location>
</feature>
<feature type="domain" description="RING-type" evidence="3">
    <location>
        <begin position="252"/>
        <end position="299"/>
    </location>
</feature>
<keyword evidence="5" id="KW-1185">Reference proteome</keyword>
<sequence length="517" mass="57474">MASPPLYDDYSPSSSQERSDKETTDEHKYKRRRITSEMSPQHPTMPEAPRPASIPLPARYAFQPGYTVAPGDGFSQMPADVQSLWEDQQPFGYQVLGGVYPPEMRGMTTMPRAYVPNIPTPAQSAQDASNTSNPARDYDRGTAPNLMANPHRFRNDLWRHFPGYSEQQIRDFVSRMPEGSGFFFDPTIPGNPIPPDPNRVPHTPNASTNGISFSRRSAPTIAGAPPKAVTRLVLSRATTESIQELGEHKKECPACQLEFEPDNFMAVISCCGTAMHATCLSAWVNSQTYTKSRACMKCRRGIDARRALNGVVAPVSDQNWDDGVDLNAPESLKADSKIELNVSARPDRAAYRRARDSMFLGGYGSRPPPLGHAAEISEEARQSLNRVKQEQLLESDALKRKVRATYEDRNRVMDDDVIANRLFSEAQVAVARGESVDLEPLSRRCQETRLAKEMAVEAFKKSQKDMEHTARAHSQHLRTMYEEAYMERVHATEEAAVRNMTSSGQAGGMTSSMSTSP</sequence>
<feature type="region of interest" description="Disordered" evidence="2">
    <location>
        <begin position="120"/>
        <end position="148"/>
    </location>
</feature>
<dbReference type="EMBL" id="MU404353">
    <property type="protein sequence ID" value="KAI1614202.1"/>
    <property type="molecule type" value="Genomic_DNA"/>
</dbReference>
<keyword evidence="1" id="KW-0863">Zinc-finger</keyword>
<organism evidence="4 5">
    <name type="scientific">Exophiala viscosa</name>
    <dbReference type="NCBI Taxonomy" id="2486360"/>
    <lineage>
        <taxon>Eukaryota</taxon>
        <taxon>Fungi</taxon>
        <taxon>Dikarya</taxon>
        <taxon>Ascomycota</taxon>
        <taxon>Pezizomycotina</taxon>
        <taxon>Eurotiomycetes</taxon>
        <taxon>Chaetothyriomycetidae</taxon>
        <taxon>Chaetothyriales</taxon>
        <taxon>Herpotrichiellaceae</taxon>
        <taxon>Exophiala</taxon>
    </lineage>
</organism>
<feature type="compositionally biased region" description="Polar residues" evidence="2">
    <location>
        <begin position="120"/>
        <end position="134"/>
    </location>
</feature>
<dbReference type="AlphaFoldDB" id="A0AAN6DZ61"/>
<comment type="caution">
    <text evidence="4">The sequence shown here is derived from an EMBL/GenBank/DDBJ whole genome shotgun (WGS) entry which is preliminary data.</text>
</comment>
<evidence type="ECO:0000259" key="3">
    <source>
        <dbReference type="PROSITE" id="PS50089"/>
    </source>
</evidence>
<dbReference type="GO" id="GO:0008270">
    <property type="term" value="F:zinc ion binding"/>
    <property type="evidence" value="ECO:0007669"/>
    <property type="project" value="UniProtKB-KW"/>
</dbReference>
<keyword evidence="1" id="KW-0479">Metal-binding</keyword>
<dbReference type="SUPFAM" id="SSF57850">
    <property type="entry name" value="RING/U-box"/>
    <property type="match status" value="1"/>
</dbReference>
<feature type="compositionally biased region" description="Low complexity" evidence="2">
    <location>
        <begin position="1"/>
        <end position="15"/>
    </location>
</feature>
<dbReference type="Proteomes" id="UP001203852">
    <property type="component" value="Unassembled WGS sequence"/>
</dbReference>
<dbReference type="InterPro" id="IPR001841">
    <property type="entry name" value="Znf_RING"/>
</dbReference>
<evidence type="ECO:0000256" key="1">
    <source>
        <dbReference type="PROSITE-ProRule" id="PRU00175"/>
    </source>
</evidence>
<evidence type="ECO:0000256" key="2">
    <source>
        <dbReference type="SAM" id="MobiDB-lite"/>
    </source>
</evidence>